<sequence length="323" mass="35340">MSFKSESKNTNINALPFITVSTQIPSSQINPTGGIPTVPKWRPKLTWLEPFALLAPAGIWLLLLLVLPTLLILELSLVPGIRPGDLVIPSGFDNYIRLFDPLYLRVMRRSLSFAVGTTVICLVLGFPVAYWIAQIAPKRWRNLLLIVFVLPLWTSSLLRTYAWITILRPTGLLNTVLNSVGLPPLDLLNRSPAVLIGMSYSLLPYMVLILYASLEKLDKRFLEAAADLGANPVQAFWQVTVPQTLTGIAAASFLVFITALGDFINPELLGGASSSTAARLVYNQFLGATQNWGFGSALSMVLILVVSIAIAMLIKLGDITPKR</sequence>
<keyword evidence="4" id="KW-1003">Cell membrane</keyword>
<proteinExistence type="inferred from homology"/>
<dbReference type="Proteomes" id="UP000004344">
    <property type="component" value="Unassembled WGS sequence"/>
</dbReference>
<keyword evidence="7 8" id="KW-0472">Membrane</keyword>
<evidence type="ECO:0000256" key="4">
    <source>
        <dbReference type="ARBA" id="ARBA00022475"/>
    </source>
</evidence>
<feature type="transmembrane region" description="Helical" evidence="8">
    <location>
        <begin position="111"/>
        <end position="131"/>
    </location>
</feature>
<keyword evidence="6 8" id="KW-1133">Transmembrane helix</keyword>
<evidence type="ECO:0000259" key="9">
    <source>
        <dbReference type="PROSITE" id="PS50928"/>
    </source>
</evidence>
<feature type="transmembrane region" description="Helical" evidence="8">
    <location>
        <begin position="193"/>
        <end position="214"/>
    </location>
</feature>
<keyword evidence="3 8" id="KW-0813">Transport</keyword>
<feature type="transmembrane region" description="Helical" evidence="8">
    <location>
        <begin position="292"/>
        <end position="314"/>
    </location>
</feature>
<evidence type="ECO:0000313" key="11">
    <source>
        <dbReference type="Proteomes" id="UP000004344"/>
    </source>
</evidence>
<keyword evidence="5 8" id="KW-0812">Transmembrane</keyword>
<evidence type="ECO:0000256" key="8">
    <source>
        <dbReference type="RuleBase" id="RU363032"/>
    </source>
</evidence>
<reference evidence="10 11" key="1">
    <citation type="submission" date="2011-09" db="EMBL/GenBank/DDBJ databases">
        <title>The draft genome of Fischerella sp. JSC-11.</title>
        <authorList>
            <consortium name="US DOE Joint Genome Institute (JGI-PGF)"/>
            <person name="Lucas S."/>
            <person name="Han J."/>
            <person name="Lapidus A."/>
            <person name="Cheng J.-F."/>
            <person name="Goodwin L."/>
            <person name="Pitluck S."/>
            <person name="Peters L."/>
            <person name="Land M.L."/>
            <person name="Hauser L."/>
            <person name="Sarkisova S."/>
            <person name="Bryant D.A."/>
            <person name="Brown I."/>
            <person name="Woyke T.J."/>
        </authorList>
    </citation>
    <scope>NUCLEOTIDE SEQUENCE [LARGE SCALE GENOMIC DNA]</scope>
    <source>
        <strain evidence="10 11">JSC-11</strain>
    </source>
</reference>
<evidence type="ECO:0000256" key="1">
    <source>
        <dbReference type="ARBA" id="ARBA00004651"/>
    </source>
</evidence>
<name>G6FT55_9CYAN</name>
<dbReference type="GO" id="GO:0055085">
    <property type="term" value="P:transmembrane transport"/>
    <property type="evidence" value="ECO:0007669"/>
    <property type="project" value="InterPro"/>
</dbReference>
<evidence type="ECO:0000256" key="5">
    <source>
        <dbReference type="ARBA" id="ARBA00022692"/>
    </source>
</evidence>
<evidence type="ECO:0000256" key="6">
    <source>
        <dbReference type="ARBA" id="ARBA00022989"/>
    </source>
</evidence>
<feature type="transmembrane region" description="Helical" evidence="8">
    <location>
        <begin position="51"/>
        <end position="73"/>
    </location>
</feature>
<organism evidence="10 11">
    <name type="scientific">Fischerella thermalis JSC-11</name>
    <dbReference type="NCBI Taxonomy" id="741277"/>
    <lineage>
        <taxon>Bacteria</taxon>
        <taxon>Bacillati</taxon>
        <taxon>Cyanobacteriota</taxon>
        <taxon>Cyanophyceae</taxon>
        <taxon>Nostocales</taxon>
        <taxon>Hapalosiphonaceae</taxon>
        <taxon>Fischerella</taxon>
    </lineage>
</organism>
<accession>G6FT55</accession>
<comment type="subcellular location">
    <subcellularLocation>
        <location evidence="1 8">Cell membrane</location>
        <topology evidence="1 8">Multi-pass membrane protein</topology>
    </subcellularLocation>
</comment>
<dbReference type="PROSITE" id="PS50928">
    <property type="entry name" value="ABC_TM1"/>
    <property type="match status" value="1"/>
</dbReference>
<dbReference type="AlphaFoldDB" id="G6FT55"/>
<dbReference type="Pfam" id="PF00528">
    <property type="entry name" value="BPD_transp_1"/>
    <property type="match status" value="1"/>
</dbReference>
<dbReference type="Gene3D" id="1.10.3720.10">
    <property type="entry name" value="MetI-like"/>
    <property type="match status" value="1"/>
</dbReference>
<gene>
    <name evidence="10" type="ORF">FJSC11DRAFT_2052</name>
</gene>
<dbReference type="CDD" id="cd06261">
    <property type="entry name" value="TM_PBP2"/>
    <property type="match status" value="1"/>
</dbReference>
<feature type="transmembrane region" description="Helical" evidence="8">
    <location>
        <begin position="235"/>
        <end position="260"/>
    </location>
</feature>
<comment type="similarity">
    <text evidence="2">Belongs to the binding-protein-dependent transport system permease family. CysTW subfamily.</text>
</comment>
<dbReference type="InterPro" id="IPR000515">
    <property type="entry name" value="MetI-like"/>
</dbReference>
<evidence type="ECO:0000256" key="7">
    <source>
        <dbReference type="ARBA" id="ARBA00023136"/>
    </source>
</evidence>
<evidence type="ECO:0000256" key="3">
    <source>
        <dbReference type="ARBA" id="ARBA00022448"/>
    </source>
</evidence>
<dbReference type="SUPFAM" id="SSF161098">
    <property type="entry name" value="MetI-like"/>
    <property type="match status" value="1"/>
</dbReference>
<dbReference type="PANTHER" id="PTHR42929">
    <property type="entry name" value="INNER MEMBRANE ABC TRANSPORTER PERMEASE PROTEIN YDCU-RELATED-RELATED"/>
    <property type="match status" value="1"/>
</dbReference>
<dbReference type="EMBL" id="AGIZ01000006">
    <property type="protein sequence ID" value="EHC13788.1"/>
    <property type="molecule type" value="Genomic_DNA"/>
</dbReference>
<keyword evidence="11" id="KW-1185">Reference proteome</keyword>
<feature type="transmembrane region" description="Helical" evidence="8">
    <location>
        <begin position="143"/>
        <end position="164"/>
    </location>
</feature>
<evidence type="ECO:0000313" key="10">
    <source>
        <dbReference type="EMBL" id="EHC13788.1"/>
    </source>
</evidence>
<dbReference type="PANTHER" id="PTHR42929:SF1">
    <property type="entry name" value="INNER MEMBRANE ABC TRANSPORTER PERMEASE PROTEIN YDCU-RELATED"/>
    <property type="match status" value="1"/>
</dbReference>
<feature type="domain" description="ABC transmembrane type-1" evidence="9">
    <location>
        <begin position="107"/>
        <end position="313"/>
    </location>
</feature>
<dbReference type="GO" id="GO:0005886">
    <property type="term" value="C:plasma membrane"/>
    <property type="evidence" value="ECO:0007669"/>
    <property type="project" value="UniProtKB-SubCell"/>
</dbReference>
<protein>
    <submittedName>
        <fullName evidence="10">ABC-type transporter, integral membrane subunit</fullName>
    </submittedName>
</protein>
<dbReference type="InterPro" id="IPR035906">
    <property type="entry name" value="MetI-like_sf"/>
</dbReference>
<evidence type="ECO:0000256" key="2">
    <source>
        <dbReference type="ARBA" id="ARBA00007069"/>
    </source>
</evidence>
<comment type="caution">
    <text evidence="10">The sequence shown here is derived from an EMBL/GenBank/DDBJ whole genome shotgun (WGS) entry which is preliminary data.</text>
</comment>